<reference evidence="1 2" key="2">
    <citation type="journal article" date="2022" name="Mol. Ecol. Resour.">
        <title>The genomes of chicory, endive, great burdock and yacon provide insights into Asteraceae paleo-polyploidization history and plant inulin production.</title>
        <authorList>
            <person name="Fan W."/>
            <person name="Wang S."/>
            <person name="Wang H."/>
            <person name="Wang A."/>
            <person name="Jiang F."/>
            <person name="Liu H."/>
            <person name="Zhao H."/>
            <person name="Xu D."/>
            <person name="Zhang Y."/>
        </authorList>
    </citation>
    <scope>NUCLEOTIDE SEQUENCE [LARGE SCALE GENOMIC DNA]</scope>
    <source>
        <strain evidence="2">cv. Yunnan</strain>
        <tissue evidence="1">Leaves</tissue>
    </source>
</reference>
<dbReference type="Proteomes" id="UP001056120">
    <property type="component" value="Linkage Group LG01"/>
</dbReference>
<dbReference type="EMBL" id="CM042018">
    <property type="protein sequence ID" value="KAI3827586.1"/>
    <property type="molecule type" value="Genomic_DNA"/>
</dbReference>
<proteinExistence type="predicted"/>
<reference evidence="2" key="1">
    <citation type="journal article" date="2022" name="Mol. Ecol. Resour.">
        <title>The genomes of chicory, endive, great burdock and yacon provide insights into Asteraceae palaeo-polyploidization history and plant inulin production.</title>
        <authorList>
            <person name="Fan W."/>
            <person name="Wang S."/>
            <person name="Wang H."/>
            <person name="Wang A."/>
            <person name="Jiang F."/>
            <person name="Liu H."/>
            <person name="Zhao H."/>
            <person name="Xu D."/>
            <person name="Zhang Y."/>
        </authorList>
    </citation>
    <scope>NUCLEOTIDE SEQUENCE [LARGE SCALE GENOMIC DNA]</scope>
    <source>
        <strain evidence="2">cv. Yunnan</strain>
    </source>
</reference>
<evidence type="ECO:0000313" key="2">
    <source>
        <dbReference type="Proteomes" id="UP001056120"/>
    </source>
</evidence>
<protein>
    <submittedName>
        <fullName evidence="1">Uncharacterized protein</fullName>
    </submittedName>
</protein>
<name>A0ACB9K5N5_9ASTR</name>
<keyword evidence="2" id="KW-1185">Reference proteome</keyword>
<gene>
    <name evidence="1" type="ORF">L1987_01664</name>
</gene>
<organism evidence="1 2">
    <name type="scientific">Smallanthus sonchifolius</name>
    <dbReference type="NCBI Taxonomy" id="185202"/>
    <lineage>
        <taxon>Eukaryota</taxon>
        <taxon>Viridiplantae</taxon>
        <taxon>Streptophyta</taxon>
        <taxon>Embryophyta</taxon>
        <taxon>Tracheophyta</taxon>
        <taxon>Spermatophyta</taxon>
        <taxon>Magnoliopsida</taxon>
        <taxon>eudicotyledons</taxon>
        <taxon>Gunneridae</taxon>
        <taxon>Pentapetalae</taxon>
        <taxon>asterids</taxon>
        <taxon>campanulids</taxon>
        <taxon>Asterales</taxon>
        <taxon>Asteraceae</taxon>
        <taxon>Asteroideae</taxon>
        <taxon>Heliantheae alliance</taxon>
        <taxon>Millerieae</taxon>
        <taxon>Smallanthus</taxon>
    </lineage>
</organism>
<sequence length="68" mass="7685">MSQVLANFLSTPLANGIEGDVGWPFVAFDLDPSVLFCSLLVFLLQKRSWLCMKDDRGQLKRFALHSLQ</sequence>
<accession>A0ACB9K5N5</accession>
<comment type="caution">
    <text evidence="1">The sequence shown here is derived from an EMBL/GenBank/DDBJ whole genome shotgun (WGS) entry which is preliminary data.</text>
</comment>
<evidence type="ECO:0000313" key="1">
    <source>
        <dbReference type="EMBL" id="KAI3827586.1"/>
    </source>
</evidence>